<comment type="similarity">
    <text evidence="10">Belongs to the glycosyltransferase 28 family. MurG subfamily.</text>
</comment>
<accession>A0A9D7EDA4</accession>
<dbReference type="InterPro" id="IPR004276">
    <property type="entry name" value="GlycoTrans_28_N"/>
</dbReference>
<dbReference type="PANTHER" id="PTHR21015">
    <property type="entry name" value="UDP-N-ACETYLGLUCOSAMINE--N-ACETYLMURAMYL-(PENTAPEPTIDE) PYROPHOSPHORYL-UNDECAPRENOL N-ACETYLGLUCOSAMINE TRANSFERASE 1"/>
    <property type="match status" value="1"/>
</dbReference>
<feature type="binding site" evidence="10">
    <location>
        <position position="249"/>
    </location>
    <ligand>
        <name>UDP-N-acetyl-alpha-D-glucosamine</name>
        <dbReference type="ChEBI" id="CHEBI:57705"/>
    </ligand>
</feature>
<dbReference type="InterPro" id="IPR006009">
    <property type="entry name" value="GlcNAc_MurG"/>
</dbReference>
<keyword evidence="9 10" id="KW-0961">Cell wall biogenesis/degradation</keyword>
<dbReference type="HAMAP" id="MF_00033">
    <property type="entry name" value="MurG"/>
    <property type="match status" value="1"/>
</dbReference>
<evidence type="ECO:0000256" key="2">
    <source>
        <dbReference type="ARBA" id="ARBA00022618"/>
    </source>
</evidence>
<evidence type="ECO:0000256" key="4">
    <source>
        <dbReference type="ARBA" id="ARBA00022679"/>
    </source>
</evidence>
<evidence type="ECO:0000256" key="3">
    <source>
        <dbReference type="ARBA" id="ARBA00022676"/>
    </source>
</evidence>
<organism evidence="13 14">
    <name type="scientific">Candidatus Methylophosphatis roskildensis</name>
    <dbReference type="NCBI Taxonomy" id="2899263"/>
    <lineage>
        <taxon>Bacteria</taxon>
        <taxon>Pseudomonadati</taxon>
        <taxon>Pseudomonadota</taxon>
        <taxon>Betaproteobacteria</taxon>
        <taxon>Nitrosomonadales</taxon>
        <taxon>Sterolibacteriaceae</taxon>
        <taxon>Candidatus Methylophosphatis</taxon>
    </lineage>
</organism>
<proteinExistence type="inferred from homology"/>
<protein>
    <recommendedName>
        <fullName evidence="10">UDP-N-acetylglucosamine--N-acetylmuramyl-(pentapeptide) pyrophosphoryl-undecaprenol N-acetylglucosamine transferase</fullName>
        <ecNumber evidence="10">2.4.1.227</ecNumber>
    </recommendedName>
    <alternativeName>
        <fullName evidence="10">Undecaprenyl-PP-MurNAc-pentapeptide-UDPGlcNAc GlcNAc transferase</fullName>
    </alternativeName>
</protein>
<dbReference type="GO" id="GO:0005975">
    <property type="term" value="P:carbohydrate metabolic process"/>
    <property type="evidence" value="ECO:0007669"/>
    <property type="project" value="InterPro"/>
</dbReference>
<comment type="pathway">
    <text evidence="10">Cell wall biogenesis; peptidoglycan biosynthesis.</text>
</comment>
<dbReference type="GO" id="GO:0009252">
    <property type="term" value="P:peptidoglycan biosynthetic process"/>
    <property type="evidence" value="ECO:0007669"/>
    <property type="project" value="UniProtKB-UniRule"/>
</dbReference>
<dbReference type="CDD" id="cd03785">
    <property type="entry name" value="GT28_MurG"/>
    <property type="match status" value="1"/>
</dbReference>
<keyword evidence="2 10" id="KW-0132">Cell division</keyword>
<keyword evidence="1 10" id="KW-1003">Cell membrane</keyword>
<dbReference type="EMBL" id="JADJEV010000005">
    <property type="protein sequence ID" value="MBK6975467.1"/>
    <property type="molecule type" value="Genomic_DNA"/>
</dbReference>
<dbReference type="NCBIfam" id="TIGR01133">
    <property type="entry name" value="murG"/>
    <property type="match status" value="1"/>
</dbReference>
<feature type="domain" description="Glycosyl transferase family 28 C-terminal" evidence="12">
    <location>
        <begin position="189"/>
        <end position="339"/>
    </location>
</feature>
<dbReference type="GO" id="GO:0008360">
    <property type="term" value="P:regulation of cell shape"/>
    <property type="evidence" value="ECO:0007669"/>
    <property type="project" value="UniProtKB-KW"/>
</dbReference>
<evidence type="ECO:0000256" key="8">
    <source>
        <dbReference type="ARBA" id="ARBA00023306"/>
    </source>
</evidence>
<dbReference type="SUPFAM" id="SSF53756">
    <property type="entry name" value="UDP-Glycosyltransferase/glycogen phosphorylase"/>
    <property type="match status" value="1"/>
</dbReference>
<keyword evidence="4 10" id="KW-0808">Transferase</keyword>
<dbReference type="Pfam" id="PF04101">
    <property type="entry name" value="Glyco_tran_28_C"/>
    <property type="match status" value="1"/>
</dbReference>
<keyword evidence="7 10" id="KW-0472">Membrane</keyword>
<evidence type="ECO:0000256" key="1">
    <source>
        <dbReference type="ARBA" id="ARBA00022475"/>
    </source>
</evidence>
<dbReference type="InterPro" id="IPR007235">
    <property type="entry name" value="Glyco_trans_28_C"/>
</dbReference>
<evidence type="ECO:0000256" key="9">
    <source>
        <dbReference type="ARBA" id="ARBA00023316"/>
    </source>
</evidence>
<dbReference type="EC" id="2.4.1.227" evidence="10"/>
<comment type="function">
    <text evidence="10">Cell wall formation. Catalyzes the transfer of a GlcNAc subunit on undecaprenyl-pyrophosphoryl-MurNAc-pentapeptide (lipid intermediate I) to form undecaprenyl-pyrophosphoryl-MurNAc-(pentapeptide)GlcNAc (lipid intermediate II).</text>
</comment>
<evidence type="ECO:0000313" key="14">
    <source>
        <dbReference type="Proteomes" id="UP000807785"/>
    </source>
</evidence>
<dbReference type="PANTHER" id="PTHR21015:SF22">
    <property type="entry name" value="GLYCOSYLTRANSFERASE"/>
    <property type="match status" value="1"/>
</dbReference>
<feature type="binding site" evidence="10">
    <location>
        <position position="195"/>
    </location>
    <ligand>
        <name>UDP-N-acetyl-alpha-D-glucosamine</name>
        <dbReference type="ChEBI" id="CHEBI:57705"/>
    </ligand>
</feature>
<keyword evidence="8 10" id="KW-0131">Cell cycle</keyword>
<keyword evidence="6 10" id="KW-0573">Peptidoglycan synthesis</keyword>
<dbReference type="Gene3D" id="3.40.50.2000">
    <property type="entry name" value="Glycogen Phosphorylase B"/>
    <property type="match status" value="2"/>
</dbReference>
<feature type="binding site" evidence="10">
    <location>
        <position position="294"/>
    </location>
    <ligand>
        <name>UDP-N-acetyl-alpha-D-glucosamine</name>
        <dbReference type="ChEBI" id="CHEBI:57705"/>
    </ligand>
</feature>
<dbReference type="GO" id="GO:0071555">
    <property type="term" value="P:cell wall organization"/>
    <property type="evidence" value="ECO:0007669"/>
    <property type="project" value="UniProtKB-KW"/>
</dbReference>
<comment type="subcellular location">
    <subcellularLocation>
        <location evidence="10">Cell membrane</location>
        <topology evidence="10">Peripheral membrane protein</topology>
        <orientation evidence="10">Cytoplasmic side</orientation>
    </subcellularLocation>
</comment>
<evidence type="ECO:0000256" key="6">
    <source>
        <dbReference type="ARBA" id="ARBA00022984"/>
    </source>
</evidence>
<gene>
    <name evidence="10 13" type="primary">murG</name>
    <name evidence="13" type="ORF">IPH26_21785</name>
</gene>
<feature type="binding site" evidence="10">
    <location>
        <position position="167"/>
    </location>
    <ligand>
        <name>UDP-N-acetyl-alpha-D-glucosamine</name>
        <dbReference type="ChEBI" id="CHEBI:57705"/>
    </ligand>
</feature>
<keyword evidence="3 10" id="KW-0328">Glycosyltransferase</keyword>
<evidence type="ECO:0000256" key="10">
    <source>
        <dbReference type="HAMAP-Rule" id="MF_00033"/>
    </source>
</evidence>
<feature type="binding site" evidence="10">
    <location>
        <begin position="268"/>
        <end position="273"/>
    </location>
    <ligand>
        <name>UDP-N-acetyl-alpha-D-glucosamine</name>
        <dbReference type="ChEBI" id="CHEBI:57705"/>
    </ligand>
</feature>
<evidence type="ECO:0000313" key="13">
    <source>
        <dbReference type="EMBL" id="MBK6975467.1"/>
    </source>
</evidence>
<sequence>MSPVTRHPSPTLMVMAGGTGGHIYPGLAVADCLRDAGWRVVWLGNPDGMEARLVPSRGYEMAWVRFAALRGKGLLTKLLLPVNLLRGFWQALRELSRIKPDVVLGMGGYITFPGGMMAALTGRPLLLHEQNSVAGLANKVLAGVADRVMTGFPGALRKGEWAGNPVREDIAILPAPAERFAGRSGPLRVLVVGGSLGATALNEIVPQSLALIDPAARPVVTHQSGTRQLDTLRANYDRAGVEGELLAFIDDMAARYGAADLVICRAGALTVAELAAAGVGSVLIPFPFAVDDHQTRNAAFLADAGAALLIPQRELTPSRLAGLLGGMTRERLLDMAQKARALARPEATRVVAEACAALAR</sequence>
<evidence type="ECO:0000259" key="12">
    <source>
        <dbReference type="Pfam" id="PF04101"/>
    </source>
</evidence>
<comment type="catalytic activity">
    <reaction evidence="10">
        <text>di-trans,octa-cis-undecaprenyl diphospho-N-acetyl-alpha-D-muramoyl-L-alanyl-D-glutamyl-meso-2,6-diaminopimeloyl-D-alanyl-D-alanine + UDP-N-acetyl-alpha-D-glucosamine = di-trans,octa-cis-undecaprenyl diphospho-[N-acetyl-alpha-D-glucosaminyl-(1-&gt;4)]-N-acetyl-alpha-D-muramoyl-L-alanyl-D-glutamyl-meso-2,6-diaminopimeloyl-D-alanyl-D-alanine + UDP + H(+)</text>
        <dbReference type="Rhea" id="RHEA:31227"/>
        <dbReference type="ChEBI" id="CHEBI:15378"/>
        <dbReference type="ChEBI" id="CHEBI:57705"/>
        <dbReference type="ChEBI" id="CHEBI:58223"/>
        <dbReference type="ChEBI" id="CHEBI:61387"/>
        <dbReference type="ChEBI" id="CHEBI:61388"/>
        <dbReference type="EC" id="2.4.1.227"/>
    </reaction>
</comment>
<comment type="caution">
    <text evidence="13">The sequence shown here is derived from an EMBL/GenBank/DDBJ whole genome shotgun (WGS) entry which is preliminary data.</text>
</comment>
<evidence type="ECO:0000256" key="5">
    <source>
        <dbReference type="ARBA" id="ARBA00022960"/>
    </source>
</evidence>
<dbReference type="GO" id="GO:0005886">
    <property type="term" value="C:plasma membrane"/>
    <property type="evidence" value="ECO:0007669"/>
    <property type="project" value="UniProtKB-SubCell"/>
</dbReference>
<dbReference type="Pfam" id="PF03033">
    <property type="entry name" value="Glyco_transf_28"/>
    <property type="match status" value="1"/>
</dbReference>
<dbReference type="Proteomes" id="UP000807785">
    <property type="component" value="Unassembled WGS sequence"/>
</dbReference>
<feature type="binding site" evidence="10">
    <location>
        <begin position="19"/>
        <end position="21"/>
    </location>
    <ligand>
        <name>UDP-N-acetyl-alpha-D-glucosamine</name>
        <dbReference type="ChEBI" id="CHEBI:57705"/>
    </ligand>
</feature>
<evidence type="ECO:0000256" key="7">
    <source>
        <dbReference type="ARBA" id="ARBA00023136"/>
    </source>
</evidence>
<feature type="binding site" evidence="10">
    <location>
        <position position="131"/>
    </location>
    <ligand>
        <name>UDP-N-acetyl-alpha-D-glucosamine</name>
        <dbReference type="ChEBI" id="CHEBI:57705"/>
    </ligand>
</feature>
<keyword evidence="5 10" id="KW-0133">Cell shape</keyword>
<dbReference type="GO" id="GO:0050511">
    <property type="term" value="F:undecaprenyldiphospho-muramoylpentapeptide beta-N-acetylglucosaminyltransferase activity"/>
    <property type="evidence" value="ECO:0007669"/>
    <property type="project" value="UniProtKB-UniRule"/>
</dbReference>
<evidence type="ECO:0000259" key="11">
    <source>
        <dbReference type="Pfam" id="PF03033"/>
    </source>
</evidence>
<dbReference type="AlphaFoldDB" id="A0A9D7EDA4"/>
<dbReference type="GO" id="GO:0051301">
    <property type="term" value="P:cell division"/>
    <property type="evidence" value="ECO:0007669"/>
    <property type="project" value="UniProtKB-KW"/>
</dbReference>
<feature type="domain" description="Glycosyltransferase family 28 N-terminal" evidence="11">
    <location>
        <begin position="13"/>
        <end position="149"/>
    </location>
</feature>
<reference evidence="13" key="1">
    <citation type="submission" date="2020-10" db="EMBL/GenBank/DDBJ databases">
        <title>Connecting structure to function with the recovery of over 1000 high-quality activated sludge metagenome-assembled genomes encoding full-length rRNA genes using long-read sequencing.</title>
        <authorList>
            <person name="Singleton C.M."/>
            <person name="Petriglieri F."/>
            <person name="Kristensen J.M."/>
            <person name="Kirkegaard R.H."/>
            <person name="Michaelsen T.Y."/>
            <person name="Andersen M.H."/>
            <person name="Karst S.M."/>
            <person name="Dueholm M.S."/>
            <person name="Nielsen P.H."/>
            <person name="Albertsen M."/>
        </authorList>
    </citation>
    <scope>NUCLEOTIDE SEQUENCE</scope>
    <source>
        <strain evidence="13">Bjer_18-Q3-R1-45_BAT3C.347</strain>
    </source>
</reference>
<name>A0A9D7EDA4_9PROT</name>